<keyword evidence="2" id="KW-0489">Methyltransferase</keyword>
<feature type="region of interest" description="Disordered" evidence="1">
    <location>
        <begin position="89"/>
        <end position="122"/>
    </location>
</feature>
<organism evidence="2 3">
    <name type="scientific">Dorcoceras hygrometricum</name>
    <dbReference type="NCBI Taxonomy" id="472368"/>
    <lineage>
        <taxon>Eukaryota</taxon>
        <taxon>Viridiplantae</taxon>
        <taxon>Streptophyta</taxon>
        <taxon>Embryophyta</taxon>
        <taxon>Tracheophyta</taxon>
        <taxon>Spermatophyta</taxon>
        <taxon>Magnoliopsida</taxon>
        <taxon>eudicotyledons</taxon>
        <taxon>Gunneridae</taxon>
        <taxon>Pentapetalae</taxon>
        <taxon>asterids</taxon>
        <taxon>lamiids</taxon>
        <taxon>Lamiales</taxon>
        <taxon>Gesneriaceae</taxon>
        <taxon>Didymocarpoideae</taxon>
        <taxon>Trichosporeae</taxon>
        <taxon>Loxocarpinae</taxon>
        <taxon>Dorcoceras</taxon>
    </lineage>
</organism>
<dbReference type="Proteomes" id="UP000250235">
    <property type="component" value="Unassembled WGS sequence"/>
</dbReference>
<proteinExistence type="predicted"/>
<dbReference type="GO" id="GO:0008168">
    <property type="term" value="F:methyltransferase activity"/>
    <property type="evidence" value="ECO:0007669"/>
    <property type="project" value="UniProtKB-KW"/>
</dbReference>
<evidence type="ECO:0000313" key="2">
    <source>
        <dbReference type="EMBL" id="KZV14353.1"/>
    </source>
</evidence>
<evidence type="ECO:0000256" key="1">
    <source>
        <dbReference type="SAM" id="MobiDB-lite"/>
    </source>
</evidence>
<dbReference type="GO" id="GO:0032259">
    <property type="term" value="P:methylation"/>
    <property type="evidence" value="ECO:0007669"/>
    <property type="project" value="UniProtKB-KW"/>
</dbReference>
<protein>
    <submittedName>
        <fullName evidence="2">Histone-lysine N-methyltransferase SUVR5</fullName>
    </submittedName>
</protein>
<keyword evidence="3" id="KW-1185">Reference proteome</keyword>
<accession>A0A2Z6ZZQ9</accession>
<keyword evidence="2" id="KW-0808">Transferase</keyword>
<sequence>MCMTHSVFVSTAATEPTAADIASTSAPAVPTASGSYYRCCLADPSDLIAPEIESLLEIWTFKADQNPQMEQMQVSLSTTAMQTEGHARWCCQKGDQTNKKSGNQGERLGKQDESKKKAPGSE</sequence>
<name>A0A2Z6ZZQ9_9LAMI</name>
<feature type="compositionally biased region" description="Basic and acidic residues" evidence="1">
    <location>
        <begin position="107"/>
        <end position="116"/>
    </location>
</feature>
<evidence type="ECO:0000313" key="3">
    <source>
        <dbReference type="Proteomes" id="UP000250235"/>
    </source>
</evidence>
<dbReference type="EMBL" id="KV020798">
    <property type="protein sequence ID" value="KZV14353.1"/>
    <property type="molecule type" value="Genomic_DNA"/>
</dbReference>
<gene>
    <name evidence="2" type="ORF">F511_43570</name>
</gene>
<reference evidence="2 3" key="1">
    <citation type="journal article" date="2015" name="Proc. Natl. Acad. Sci. U.S.A.">
        <title>The resurrection genome of Boea hygrometrica: A blueprint for survival of dehydration.</title>
        <authorList>
            <person name="Xiao L."/>
            <person name="Yang G."/>
            <person name="Zhang L."/>
            <person name="Yang X."/>
            <person name="Zhao S."/>
            <person name="Ji Z."/>
            <person name="Zhou Q."/>
            <person name="Hu M."/>
            <person name="Wang Y."/>
            <person name="Chen M."/>
            <person name="Xu Y."/>
            <person name="Jin H."/>
            <person name="Xiao X."/>
            <person name="Hu G."/>
            <person name="Bao F."/>
            <person name="Hu Y."/>
            <person name="Wan P."/>
            <person name="Li L."/>
            <person name="Deng X."/>
            <person name="Kuang T."/>
            <person name="Xiang C."/>
            <person name="Zhu J.K."/>
            <person name="Oliver M.J."/>
            <person name="He Y."/>
        </authorList>
    </citation>
    <scope>NUCLEOTIDE SEQUENCE [LARGE SCALE GENOMIC DNA]</scope>
    <source>
        <strain evidence="3">cv. XS01</strain>
    </source>
</reference>
<dbReference type="AlphaFoldDB" id="A0A2Z6ZZQ9"/>